<dbReference type="GO" id="GO:0010494">
    <property type="term" value="C:cytoplasmic stress granule"/>
    <property type="evidence" value="ECO:0007669"/>
    <property type="project" value="TreeGrafter"/>
</dbReference>
<proteinExistence type="predicted"/>
<evidence type="ECO:0000256" key="2">
    <source>
        <dbReference type="ARBA" id="ARBA00022884"/>
    </source>
</evidence>
<dbReference type="CDD" id="cd19857">
    <property type="entry name" value="DSRM_STAU_rpt1"/>
    <property type="match status" value="1"/>
</dbReference>
<gene>
    <name evidence="6" type="ORF">BPAG_LOCUS8061</name>
</gene>
<dbReference type="Proteomes" id="UP000278627">
    <property type="component" value="Unassembled WGS sequence"/>
</dbReference>
<dbReference type="GO" id="GO:0098964">
    <property type="term" value="P:anterograde dendritic transport of messenger ribonucleoprotein complex"/>
    <property type="evidence" value="ECO:0007669"/>
    <property type="project" value="TreeGrafter"/>
</dbReference>
<feature type="domain" description="DRBM" evidence="5">
    <location>
        <begin position="749"/>
        <end position="819"/>
    </location>
</feature>
<feature type="compositionally biased region" description="Basic and acidic residues" evidence="4">
    <location>
        <begin position="623"/>
        <end position="634"/>
    </location>
</feature>
<dbReference type="CDD" id="cd19861">
    <property type="entry name" value="DSRM_STAU_rpt5"/>
    <property type="match status" value="1"/>
</dbReference>
<feature type="domain" description="DRBM" evidence="5">
    <location>
        <begin position="53"/>
        <end position="121"/>
    </location>
</feature>
<sequence length="824" mass="92112">MKGASAQRVINGTANDVSVVNREKWWGQQFTEEISPTKYVYNYSQIDANHQRTPMCRIAELARYNKIRHEYKLMDESGPAHKKQFTVSLVLTPDQVFYGKGASIKKAQQSAAETALNGTILPKPPDKVSSKKVRSDFQNPTVLLRYVAGRLGVEIKFIDESVPICPTPPHPLTRLPVQLVIQPLIRAPFIPVINDQFLVLPPPRVVFGQPRVPTTLQPLPVMIRPPATIIPPRFSFFHRYRPHSQLHKVRLILSKDFPEFIGKGITKKRAKNSAANEALSYLGPYLATLEAQSKNKTMSGSKNGLTTVGCESIRKDSLKSVITTVRNGKPKSSISQIHECALHMRMNVEFLVLKEEGPAHDRHYLLRCKLISAERVISADGEGSSKKIAKQNACSLMLTKLQSVESSPIFIAAAMLKSQKKIGAPKELKRKTISKDMKMNPEYGHQINPVSRLMQIMQARKQNEPKFQLVAERGQSRYKEFVMEVICDDGLRCEGIGPNKKLAKRAAAEAVLARTGYVKPMPKPGKSLLKKKAKEYVQRPHIETIQINQKVVGMFELEKGEKLVRQMSGKEDEAGDIEKVSEVTLSVTASMGSQVMAFADVDRTLYAGEQKDVCGSTAAETKSISDKENDDARRHAAPQPKRRVTFSNEVSACPPPDDSNYPSSLITPLKSEVVVVNKIRKKGRDSKKWLTEVEKKEIAEMAQDFFKYCNIIHSLKIGEKTENDGVLLMDRQMEQLSLNEMSSSTACSAARYHLESIAEHYKFSVNYTDFPVTPNGIGDQYFSLISIGIDKPIVCHGSGNTEEAAHEDAARNALLLLCKIWMVY</sequence>
<dbReference type="PROSITE" id="PS50137">
    <property type="entry name" value="DS_RBD"/>
    <property type="match status" value="5"/>
</dbReference>
<evidence type="ECO:0000259" key="5">
    <source>
        <dbReference type="PROSITE" id="PS50137"/>
    </source>
</evidence>
<dbReference type="STRING" id="6280.A0A0N4TIN1"/>
<evidence type="ECO:0000256" key="1">
    <source>
        <dbReference type="ARBA" id="ARBA00022737"/>
    </source>
</evidence>
<feature type="domain" description="DRBM" evidence="5">
    <location>
        <begin position="329"/>
        <end position="403"/>
    </location>
</feature>
<dbReference type="Pfam" id="PF00035">
    <property type="entry name" value="dsrm"/>
    <property type="match status" value="3"/>
</dbReference>
<dbReference type="FunFam" id="3.30.160.20:FF:000007">
    <property type="entry name" value="Double-stranded RNA-binding protein Staufen homolog 1"/>
    <property type="match status" value="2"/>
</dbReference>
<protein>
    <submittedName>
        <fullName evidence="8">DRBM domain-containing protein</fullName>
    </submittedName>
</protein>
<dbReference type="CDD" id="cd00048">
    <property type="entry name" value="DSRM_SF"/>
    <property type="match status" value="1"/>
</dbReference>
<dbReference type="EMBL" id="UZAD01013130">
    <property type="protein sequence ID" value="VDN89247.1"/>
    <property type="molecule type" value="Genomic_DNA"/>
</dbReference>
<reference evidence="8" key="1">
    <citation type="submission" date="2017-02" db="UniProtKB">
        <authorList>
            <consortium name="WormBaseParasite"/>
        </authorList>
    </citation>
    <scope>IDENTIFICATION</scope>
</reference>
<accession>A0A0N4TIN1</accession>
<dbReference type="GO" id="GO:0008298">
    <property type="term" value="P:intracellular mRNA localization"/>
    <property type="evidence" value="ECO:0007669"/>
    <property type="project" value="TreeGrafter"/>
</dbReference>
<dbReference type="PANTHER" id="PTHR46054:SF3">
    <property type="entry name" value="MATERNAL EFFECT PROTEIN STAUFEN"/>
    <property type="match status" value="1"/>
</dbReference>
<feature type="domain" description="DRBM" evidence="5">
    <location>
        <begin position="262"/>
        <end position="284"/>
    </location>
</feature>
<evidence type="ECO:0000256" key="3">
    <source>
        <dbReference type="PROSITE-ProRule" id="PRU00266"/>
    </source>
</evidence>
<dbReference type="PANTHER" id="PTHR46054">
    <property type="entry name" value="MATERNAL EFFECT PROTEIN STAUFEN"/>
    <property type="match status" value="1"/>
</dbReference>
<feature type="domain" description="DRBM" evidence="5">
    <location>
        <begin position="448"/>
        <end position="517"/>
    </location>
</feature>
<dbReference type="WBParaSite" id="BPAG_0000809901-mRNA-1">
    <property type="protein sequence ID" value="BPAG_0000809901-mRNA-1"/>
    <property type="gene ID" value="BPAG_0000809901"/>
</dbReference>
<name>A0A0N4TIN1_BRUPA</name>
<keyword evidence="7" id="KW-1185">Reference proteome</keyword>
<dbReference type="GO" id="GO:0043025">
    <property type="term" value="C:neuronal cell body"/>
    <property type="evidence" value="ECO:0007669"/>
    <property type="project" value="TreeGrafter"/>
</dbReference>
<dbReference type="InterPro" id="IPR051740">
    <property type="entry name" value="DRBM-containing_protein"/>
</dbReference>
<evidence type="ECO:0000256" key="4">
    <source>
        <dbReference type="SAM" id="MobiDB-lite"/>
    </source>
</evidence>
<evidence type="ECO:0000313" key="8">
    <source>
        <dbReference type="WBParaSite" id="BPAG_0000809901-mRNA-1"/>
    </source>
</evidence>
<dbReference type="GO" id="GO:0035418">
    <property type="term" value="P:protein localization to synapse"/>
    <property type="evidence" value="ECO:0007669"/>
    <property type="project" value="TreeGrafter"/>
</dbReference>
<dbReference type="CDD" id="cd19860">
    <property type="entry name" value="DSRM_STAU_rpt4"/>
    <property type="match status" value="1"/>
</dbReference>
<dbReference type="SUPFAM" id="SSF54768">
    <property type="entry name" value="dsRNA-binding domain-like"/>
    <property type="match status" value="4"/>
</dbReference>
<evidence type="ECO:0000313" key="6">
    <source>
        <dbReference type="EMBL" id="VDN89247.1"/>
    </source>
</evidence>
<dbReference type="SMART" id="SM00358">
    <property type="entry name" value="DSRM"/>
    <property type="match status" value="4"/>
</dbReference>
<dbReference type="GO" id="GO:0032839">
    <property type="term" value="C:dendrite cytoplasm"/>
    <property type="evidence" value="ECO:0007669"/>
    <property type="project" value="GOC"/>
</dbReference>
<evidence type="ECO:0000313" key="7">
    <source>
        <dbReference type="Proteomes" id="UP000278627"/>
    </source>
</evidence>
<dbReference type="InterPro" id="IPR014720">
    <property type="entry name" value="dsRBD_dom"/>
</dbReference>
<dbReference type="GO" id="GO:0007281">
    <property type="term" value="P:germ cell development"/>
    <property type="evidence" value="ECO:0007669"/>
    <property type="project" value="TreeGrafter"/>
</dbReference>
<feature type="region of interest" description="Disordered" evidence="4">
    <location>
        <begin position="617"/>
        <end position="664"/>
    </location>
</feature>
<dbReference type="Pfam" id="PF16482">
    <property type="entry name" value="Staufen_C"/>
    <property type="match status" value="1"/>
</dbReference>
<keyword evidence="1" id="KW-0677">Repeat</keyword>
<keyword evidence="2 3" id="KW-0694">RNA-binding</keyword>
<dbReference type="Gene3D" id="3.30.160.20">
    <property type="match status" value="4"/>
</dbReference>
<dbReference type="GO" id="GO:0003729">
    <property type="term" value="F:mRNA binding"/>
    <property type="evidence" value="ECO:0007669"/>
    <property type="project" value="TreeGrafter"/>
</dbReference>
<reference evidence="6 7" key="2">
    <citation type="submission" date="2018-11" db="EMBL/GenBank/DDBJ databases">
        <authorList>
            <consortium name="Pathogen Informatics"/>
        </authorList>
    </citation>
    <scope>NUCLEOTIDE SEQUENCE [LARGE SCALE GENOMIC DNA]</scope>
</reference>
<dbReference type="GO" id="GO:0005886">
    <property type="term" value="C:plasma membrane"/>
    <property type="evidence" value="ECO:0007669"/>
    <property type="project" value="TreeGrafter"/>
</dbReference>
<dbReference type="GO" id="GO:0003725">
    <property type="term" value="F:double-stranded RNA binding"/>
    <property type="evidence" value="ECO:0007669"/>
    <property type="project" value="TreeGrafter"/>
</dbReference>
<dbReference type="InterPro" id="IPR032478">
    <property type="entry name" value="Staufen_C"/>
</dbReference>
<dbReference type="AlphaFoldDB" id="A0A0N4TIN1"/>
<organism evidence="8">
    <name type="scientific">Brugia pahangi</name>
    <name type="common">Filarial nematode worm</name>
    <dbReference type="NCBI Taxonomy" id="6280"/>
    <lineage>
        <taxon>Eukaryota</taxon>
        <taxon>Metazoa</taxon>
        <taxon>Ecdysozoa</taxon>
        <taxon>Nematoda</taxon>
        <taxon>Chromadorea</taxon>
        <taxon>Rhabditida</taxon>
        <taxon>Spirurina</taxon>
        <taxon>Spiruromorpha</taxon>
        <taxon>Filarioidea</taxon>
        <taxon>Onchocercidae</taxon>
        <taxon>Brugia</taxon>
    </lineage>
</organism>